<feature type="signal peptide" evidence="16">
    <location>
        <begin position="1"/>
        <end position="18"/>
    </location>
</feature>
<keyword evidence="4" id="KW-0479">Metal-binding</keyword>
<protein>
    <recommendedName>
        <fullName evidence="15">lytic cellulose monooxygenase (C4-dehydrogenating)</fullName>
        <ecNumber evidence="15">1.14.99.56</ecNumber>
    </recommendedName>
</protein>
<feature type="domain" description="Auxiliary Activity family 9 catalytic" evidence="17">
    <location>
        <begin position="19"/>
        <end position="224"/>
    </location>
</feature>
<accession>A0AAJ0HAM8</accession>
<evidence type="ECO:0000313" key="19">
    <source>
        <dbReference type="Proteomes" id="UP001275084"/>
    </source>
</evidence>
<dbReference type="Gene3D" id="2.70.50.70">
    <property type="match status" value="1"/>
</dbReference>
<keyword evidence="5 16" id="KW-0732">Signal</keyword>
<organism evidence="18 19">
    <name type="scientific">Lasiosphaeria hispida</name>
    <dbReference type="NCBI Taxonomy" id="260671"/>
    <lineage>
        <taxon>Eukaryota</taxon>
        <taxon>Fungi</taxon>
        <taxon>Dikarya</taxon>
        <taxon>Ascomycota</taxon>
        <taxon>Pezizomycotina</taxon>
        <taxon>Sordariomycetes</taxon>
        <taxon>Sordariomycetidae</taxon>
        <taxon>Sordariales</taxon>
        <taxon>Lasiosphaeriaceae</taxon>
        <taxon>Lasiosphaeria</taxon>
    </lineage>
</organism>
<reference evidence="18" key="2">
    <citation type="submission" date="2023-06" db="EMBL/GenBank/DDBJ databases">
        <authorList>
            <consortium name="Lawrence Berkeley National Laboratory"/>
            <person name="Haridas S."/>
            <person name="Hensen N."/>
            <person name="Bonometti L."/>
            <person name="Westerberg I."/>
            <person name="Brannstrom I.O."/>
            <person name="Guillou S."/>
            <person name="Cros-Aarteil S."/>
            <person name="Calhoun S."/>
            <person name="Kuo A."/>
            <person name="Mondo S."/>
            <person name="Pangilinan J."/>
            <person name="Riley R."/>
            <person name="Labutti K."/>
            <person name="Andreopoulos B."/>
            <person name="Lipzen A."/>
            <person name="Chen C."/>
            <person name="Yanf M."/>
            <person name="Daum C."/>
            <person name="Ng V."/>
            <person name="Clum A."/>
            <person name="Steindorff A."/>
            <person name="Ohm R."/>
            <person name="Martin F."/>
            <person name="Silar P."/>
            <person name="Natvig D."/>
            <person name="Lalanne C."/>
            <person name="Gautier V."/>
            <person name="Ament-Velasquez S.L."/>
            <person name="Kruys A."/>
            <person name="Hutchinson M.I."/>
            <person name="Powell A.J."/>
            <person name="Barry K."/>
            <person name="Miller A.N."/>
            <person name="Grigoriev I.V."/>
            <person name="Debuchy R."/>
            <person name="Gladieux P."/>
            <person name="Thoren M.H."/>
            <person name="Johannesson H."/>
        </authorList>
    </citation>
    <scope>NUCLEOTIDE SEQUENCE</scope>
    <source>
        <strain evidence="18">CBS 955.72</strain>
    </source>
</reference>
<comment type="subcellular location">
    <subcellularLocation>
        <location evidence="2">Secreted</location>
    </subcellularLocation>
</comment>
<dbReference type="EMBL" id="JAUIQD010000006">
    <property type="protein sequence ID" value="KAK3346062.1"/>
    <property type="molecule type" value="Genomic_DNA"/>
</dbReference>
<dbReference type="PROSITE" id="PS51257">
    <property type="entry name" value="PROKAR_LIPOPROTEIN"/>
    <property type="match status" value="1"/>
</dbReference>
<evidence type="ECO:0000256" key="13">
    <source>
        <dbReference type="ARBA" id="ARBA00044502"/>
    </source>
</evidence>
<keyword evidence="19" id="KW-1185">Reference proteome</keyword>
<dbReference type="PANTHER" id="PTHR33353:SF17">
    <property type="entry name" value="ENDO-BETA-1,4-GLUCANASE D"/>
    <property type="match status" value="1"/>
</dbReference>
<dbReference type="AlphaFoldDB" id="A0AAJ0HAM8"/>
<dbReference type="EC" id="1.14.99.56" evidence="15"/>
<feature type="chain" id="PRO_5042529525" description="lytic cellulose monooxygenase (C4-dehydrogenating)" evidence="16">
    <location>
        <begin position="19"/>
        <end position="317"/>
    </location>
</feature>
<keyword evidence="3" id="KW-0964">Secreted</keyword>
<dbReference type="Pfam" id="PF03443">
    <property type="entry name" value="AA9"/>
    <property type="match status" value="1"/>
</dbReference>
<evidence type="ECO:0000259" key="17">
    <source>
        <dbReference type="Pfam" id="PF03443"/>
    </source>
</evidence>
<dbReference type="CDD" id="cd21175">
    <property type="entry name" value="LPMO_AA9"/>
    <property type="match status" value="1"/>
</dbReference>
<evidence type="ECO:0000256" key="5">
    <source>
        <dbReference type="ARBA" id="ARBA00022729"/>
    </source>
</evidence>
<comment type="caution">
    <text evidence="18">The sequence shown here is derived from an EMBL/GenBank/DDBJ whole genome shotgun (WGS) entry which is preliminary data.</text>
</comment>
<evidence type="ECO:0000256" key="12">
    <source>
        <dbReference type="ARBA" id="ARBA00023326"/>
    </source>
</evidence>
<evidence type="ECO:0000256" key="16">
    <source>
        <dbReference type="SAM" id="SignalP"/>
    </source>
</evidence>
<evidence type="ECO:0000256" key="2">
    <source>
        <dbReference type="ARBA" id="ARBA00004613"/>
    </source>
</evidence>
<keyword evidence="18" id="KW-0378">Hydrolase</keyword>
<keyword evidence="7" id="KW-0560">Oxidoreductase</keyword>
<dbReference type="GO" id="GO:0046872">
    <property type="term" value="F:metal ion binding"/>
    <property type="evidence" value="ECO:0007669"/>
    <property type="project" value="UniProtKB-KW"/>
</dbReference>
<proteinExistence type="inferred from homology"/>
<name>A0AAJ0HAM8_9PEZI</name>
<evidence type="ECO:0000256" key="14">
    <source>
        <dbReference type="ARBA" id="ARBA00045077"/>
    </source>
</evidence>
<keyword evidence="12" id="KW-0624">Polysaccharide degradation</keyword>
<evidence type="ECO:0000256" key="1">
    <source>
        <dbReference type="ARBA" id="ARBA00001973"/>
    </source>
</evidence>
<keyword evidence="8" id="KW-0186">Copper</keyword>
<sequence>MRFITAALALAAGSCVSAHATMFSVSVDGVDQGDGRNVYIRSPPNNNPVKDLASPDLVCNVNGGKAASSFVTAAAGSTLTFEWFHENRGDDIIDGTHKGPVITYIAPFTTGNGAQAIWTKIAEAGFASGKWAVDTLIANKGKTDFVLPANLAAGQYLIRQEIIALHEADAATNVNAARGAQFYPSCVQVEVTGSGTAVPSQNFDFNTGYTSADPGILFSLYASFASYPIPGPAVAALGGSAGGGGPAPVPVPTTTAAAAPTATTTPIVTAPVVQPPATTLVTSVRHTAAPTKASARPGRPYRAPLLQRAGSVVLPLS</sequence>
<evidence type="ECO:0000256" key="15">
    <source>
        <dbReference type="ARBA" id="ARBA00047174"/>
    </source>
</evidence>
<dbReference type="PANTHER" id="PTHR33353">
    <property type="entry name" value="PUTATIVE (AFU_ORTHOLOGUE AFUA_1G12560)-RELATED"/>
    <property type="match status" value="1"/>
</dbReference>
<evidence type="ECO:0000256" key="3">
    <source>
        <dbReference type="ARBA" id="ARBA00022525"/>
    </source>
</evidence>
<evidence type="ECO:0000256" key="10">
    <source>
        <dbReference type="ARBA" id="ARBA00023157"/>
    </source>
</evidence>
<evidence type="ECO:0000313" key="18">
    <source>
        <dbReference type="EMBL" id="KAK3346062.1"/>
    </source>
</evidence>
<dbReference type="Proteomes" id="UP001275084">
    <property type="component" value="Unassembled WGS sequence"/>
</dbReference>
<keyword evidence="9" id="KW-0503">Monooxygenase</keyword>
<comment type="cofactor">
    <cofactor evidence="1">
        <name>Cu(2+)</name>
        <dbReference type="ChEBI" id="CHEBI:29036"/>
    </cofactor>
</comment>
<keyword evidence="11" id="KW-0119">Carbohydrate metabolism</keyword>
<evidence type="ECO:0000256" key="11">
    <source>
        <dbReference type="ARBA" id="ARBA00023277"/>
    </source>
</evidence>
<evidence type="ECO:0000256" key="7">
    <source>
        <dbReference type="ARBA" id="ARBA00023002"/>
    </source>
</evidence>
<gene>
    <name evidence="18" type="ORF">B0T25DRAFT_550935</name>
</gene>
<dbReference type="GO" id="GO:0005576">
    <property type="term" value="C:extracellular region"/>
    <property type="evidence" value="ECO:0007669"/>
    <property type="project" value="UniProtKB-SubCell"/>
</dbReference>
<dbReference type="GO" id="GO:0004497">
    <property type="term" value="F:monooxygenase activity"/>
    <property type="evidence" value="ECO:0007669"/>
    <property type="project" value="UniProtKB-KW"/>
</dbReference>
<keyword evidence="6" id="KW-0136">Cellulose degradation</keyword>
<comment type="similarity">
    <text evidence="13">Belongs to the polysaccharide monooxygenase AA9 family.</text>
</comment>
<dbReference type="InterPro" id="IPR005103">
    <property type="entry name" value="AA9_LPMO"/>
</dbReference>
<evidence type="ECO:0000256" key="8">
    <source>
        <dbReference type="ARBA" id="ARBA00023008"/>
    </source>
</evidence>
<evidence type="ECO:0000256" key="6">
    <source>
        <dbReference type="ARBA" id="ARBA00023001"/>
    </source>
</evidence>
<dbReference type="GO" id="GO:0016787">
    <property type="term" value="F:hydrolase activity"/>
    <property type="evidence" value="ECO:0007669"/>
    <property type="project" value="UniProtKB-KW"/>
</dbReference>
<reference evidence="18" key="1">
    <citation type="journal article" date="2023" name="Mol. Phylogenet. Evol.">
        <title>Genome-scale phylogeny and comparative genomics of the fungal order Sordariales.</title>
        <authorList>
            <person name="Hensen N."/>
            <person name="Bonometti L."/>
            <person name="Westerberg I."/>
            <person name="Brannstrom I.O."/>
            <person name="Guillou S."/>
            <person name="Cros-Aarteil S."/>
            <person name="Calhoun S."/>
            <person name="Haridas S."/>
            <person name="Kuo A."/>
            <person name="Mondo S."/>
            <person name="Pangilinan J."/>
            <person name="Riley R."/>
            <person name="LaButti K."/>
            <person name="Andreopoulos B."/>
            <person name="Lipzen A."/>
            <person name="Chen C."/>
            <person name="Yan M."/>
            <person name="Daum C."/>
            <person name="Ng V."/>
            <person name="Clum A."/>
            <person name="Steindorff A."/>
            <person name="Ohm R.A."/>
            <person name="Martin F."/>
            <person name="Silar P."/>
            <person name="Natvig D.O."/>
            <person name="Lalanne C."/>
            <person name="Gautier V."/>
            <person name="Ament-Velasquez S.L."/>
            <person name="Kruys A."/>
            <person name="Hutchinson M.I."/>
            <person name="Powell A.J."/>
            <person name="Barry K."/>
            <person name="Miller A.N."/>
            <person name="Grigoriev I.V."/>
            <person name="Debuchy R."/>
            <person name="Gladieux P."/>
            <person name="Hiltunen Thoren M."/>
            <person name="Johannesson H."/>
        </authorList>
    </citation>
    <scope>NUCLEOTIDE SEQUENCE</scope>
    <source>
        <strain evidence="18">CBS 955.72</strain>
    </source>
</reference>
<evidence type="ECO:0000256" key="9">
    <source>
        <dbReference type="ARBA" id="ARBA00023033"/>
    </source>
</evidence>
<comment type="catalytic activity">
    <reaction evidence="14">
        <text>[(1-&gt;4)-beta-D-glucosyl]n+m + reduced acceptor + O2 = 4-dehydro-beta-D-glucosyl-[(1-&gt;4)-beta-D-glucosyl]n-1 + [(1-&gt;4)-beta-D-glucosyl]m + acceptor + H2O.</text>
        <dbReference type="EC" id="1.14.99.56"/>
    </reaction>
</comment>
<dbReference type="InterPro" id="IPR049892">
    <property type="entry name" value="AA9"/>
</dbReference>
<dbReference type="GO" id="GO:0030245">
    <property type="term" value="P:cellulose catabolic process"/>
    <property type="evidence" value="ECO:0007669"/>
    <property type="project" value="UniProtKB-KW"/>
</dbReference>
<keyword evidence="10" id="KW-1015">Disulfide bond</keyword>
<evidence type="ECO:0000256" key="4">
    <source>
        <dbReference type="ARBA" id="ARBA00022723"/>
    </source>
</evidence>